<dbReference type="Gene3D" id="3.40.50.300">
    <property type="entry name" value="P-loop containing nucleotide triphosphate hydrolases"/>
    <property type="match status" value="1"/>
</dbReference>
<dbReference type="InParanoid" id="Q01PS7"/>
<dbReference type="CDD" id="cd03220">
    <property type="entry name" value="ABC_KpsT_Wzt"/>
    <property type="match status" value="1"/>
</dbReference>
<dbReference type="OrthoDB" id="9778870at2"/>
<dbReference type="CDD" id="cd10147">
    <property type="entry name" value="Wzt_C-like"/>
    <property type="match status" value="1"/>
</dbReference>
<dbReference type="KEGG" id="sus:Acid_7435"/>
<gene>
    <name evidence="6" type="ordered locus">Acid_7435</name>
</gene>
<proteinExistence type="inferred from homology"/>
<reference evidence="6" key="1">
    <citation type="submission" date="2006-10" db="EMBL/GenBank/DDBJ databases">
        <title>Complete sequence of Solibacter usitatus Ellin6076.</title>
        <authorList>
            <consortium name="US DOE Joint Genome Institute"/>
            <person name="Copeland A."/>
            <person name="Lucas S."/>
            <person name="Lapidus A."/>
            <person name="Barry K."/>
            <person name="Detter J.C."/>
            <person name="Glavina del Rio T."/>
            <person name="Hammon N."/>
            <person name="Israni S."/>
            <person name="Dalin E."/>
            <person name="Tice H."/>
            <person name="Pitluck S."/>
            <person name="Thompson L.S."/>
            <person name="Brettin T."/>
            <person name="Bruce D."/>
            <person name="Han C."/>
            <person name="Tapia R."/>
            <person name="Gilna P."/>
            <person name="Schmutz J."/>
            <person name="Larimer F."/>
            <person name="Land M."/>
            <person name="Hauser L."/>
            <person name="Kyrpides N."/>
            <person name="Mikhailova N."/>
            <person name="Janssen P.H."/>
            <person name="Kuske C.R."/>
            <person name="Richardson P."/>
        </authorList>
    </citation>
    <scope>NUCLEOTIDE SEQUENCE</scope>
    <source>
        <strain evidence="6">Ellin6076</strain>
    </source>
</reference>
<feature type="domain" description="ABC transporter" evidence="5">
    <location>
        <begin position="26"/>
        <end position="245"/>
    </location>
</feature>
<name>Q01PS7_SOLUE</name>
<evidence type="ECO:0000313" key="6">
    <source>
        <dbReference type="EMBL" id="ABJ88343.1"/>
    </source>
</evidence>
<evidence type="ECO:0000256" key="4">
    <source>
        <dbReference type="ARBA" id="ARBA00022840"/>
    </source>
</evidence>
<dbReference type="GO" id="GO:0005524">
    <property type="term" value="F:ATP binding"/>
    <property type="evidence" value="ECO:0007669"/>
    <property type="project" value="UniProtKB-KW"/>
</dbReference>
<dbReference type="PANTHER" id="PTHR46743">
    <property type="entry name" value="TEICHOIC ACIDS EXPORT ATP-BINDING PROTEIN TAGH"/>
    <property type="match status" value="1"/>
</dbReference>
<dbReference type="InterPro" id="IPR003593">
    <property type="entry name" value="AAA+_ATPase"/>
</dbReference>
<dbReference type="EMBL" id="CP000473">
    <property type="protein sequence ID" value="ABJ88343.1"/>
    <property type="molecule type" value="Genomic_DNA"/>
</dbReference>
<dbReference type="GO" id="GO:0016887">
    <property type="term" value="F:ATP hydrolysis activity"/>
    <property type="evidence" value="ECO:0007669"/>
    <property type="project" value="InterPro"/>
</dbReference>
<dbReference type="Gene3D" id="2.70.50.60">
    <property type="entry name" value="abc- transporter (atp binding component) like domain"/>
    <property type="match status" value="1"/>
</dbReference>
<evidence type="ECO:0000256" key="2">
    <source>
        <dbReference type="ARBA" id="ARBA00022448"/>
    </source>
</evidence>
<dbReference type="InterPro" id="IPR029439">
    <property type="entry name" value="Wzt_C"/>
</dbReference>
<dbReference type="GO" id="GO:0016020">
    <property type="term" value="C:membrane"/>
    <property type="evidence" value="ECO:0007669"/>
    <property type="project" value="InterPro"/>
</dbReference>
<dbReference type="AlphaFoldDB" id="Q01PS7"/>
<evidence type="ECO:0000256" key="1">
    <source>
        <dbReference type="ARBA" id="ARBA00005417"/>
    </source>
</evidence>
<keyword evidence="2" id="KW-0813">Transport</keyword>
<protein>
    <submittedName>
        <fullName evidence="6">ABC transporter related</fullName>
    </submittedName>
</protein>
<dbReference type="STRING" id="234267.Acid_7435"/>
<dbReference type="SMART" id="SM00382">
    <property type="entry name" value="AAA"/>
    <property type="match status" value="1"/>
</dbReference>
<accession>Q01PS7</accession>
<organism evidence="6">
    <name type="scientific">Solibacter usitatus (strain Ellin6076)</name>
    <dbReference type="NCBI Taxonomy" id="234267"/>
    <lineage>
        <taxon>Bacteria</taxon>
        <taxon>Pseudomonadati</taxon>
        <taxon>Acidobacteriota</taxon>
        <taxon>Terriglobia</taxon>
        <taxon>Bryobacterales</taxon>
        <taxon>Solibacteraceae</taxon>
        <taxon>Candidatus Solibacter</taxon>
    </lineage>
</organism>
<dbReference type="InterPro" id="IPR050683">
    <property type="entry name" value="Bact_Polysacc_Export_ATP-bd"/>
</dbReference>
<comment type="similarity">
    <text evidence="1">Belongs to the ABC transporter superfamily.</text>
</comment>
<dbReference type="Pfam" id="PF14524">
    <property type="entry name" value="Wzt_C"/>
    <property type="match status" value="1"/>
</dbReference>
<dbReference type="PROSITE" id="PS50893">
    <property type="entry name" value="ABC_TRANSPORTER_2"/>
    <property type="match status" value="1"/>
</dbReference>
<dbReference type="GO" id="GO:0140359">
    <property type="term" value="F:ABC-type transporter activity"/>
    <property type="evidence" value="ECO:0007669"/>
    <property type="project" value="InterPro"/>
</dbReference>
<dbReference type="InterPro" id="IPR015860">
    <property type="entry name" value="ABC_transpr_TagH-like"/>
</dbReference>
<evidence type="ECO:0000256" key="3">
    <source>
        <dbReference type="ARBA" id="ARBA00022741"/>
    </source>
</evidence>
<evidence type="ECO:0000259" key="5">
    <source>
        <dbReference type="PROSITE" id="PS50893"/>
    </source>
</evidence>
<dbReference type="PANTHER" id="PTHR46743:SF2">
    <property type="entry name" value="TEICHOIC ACIDS EXPORT ATP-BINDING PROTEIN TAGH"/>
    <property type="match status" value="1"/>
</dbReference>
<sequence>MNAVEFQGVSKSYAIYDAPGDRLKELLTFNRLKRHKDFWALHDVSFEVKRGETFCIVGENGSGKSTLLQMVAGILHPTSGTAEINGRVSALLELGAGFNPEFSGRDNVYLNGSILGLTTRQIDQRYKDITAFAEIGEFIDQPVKTYSSGMVVRLAFAVAINVDPEILLVDEALAVGDIYFRQRCMRKVHELRQRGITILFVSHAVSDVKAIGDRVMWLDHGRMLDIGEPDRVVSKYLAAMTEKDSTYLLRKSESGPQARVGGPVQAPEIVETIPNIDHRFGDGRAEIIGIAVLDEQGRQIHILEPSSRILVRISVRAKDDVPMPIVGFMLRNQLGMDFSGTNTAREGHELAPLQAGDVTTVDFYVDLPELYPASFSFSPAIADGTLMGYQMCDWIDNAIALQMGRSEAQVYGYMHLSCRVEVNSRVRTEPQLENHLG</sequence>
<dbReference type="SUPFAM" id="SSF52540">
    <property type="entry name" value="P-loop containing nucleoside triphosphate hydrolases"/>
    <property type="match status" value="1"/>
</dbReference>
<dbReference type="InterPro" id="IPR027417">
    <property type="entry name" value="P-loop_NTPase"/>
</dbReference>
<dbReference type="Pfam" id="PF00005">
    <property type="entry name" value="ABC_tran"/>
    <property type="match status" value="1"/>
</dbReference>
<dbReference type="eggNOG" id="COG1134">
    <property type="taxonomic scope" value="Bacteria"/>
</dbReference>
<keyword evidence="4" id="KW-0067">ATP-binding</keyword>
<dbReference type="InterPro" id="IPR003439">
    <property type="entry name" value="ABC_transporter-like_ATP-bd"/>
</dbReference>
<keyword evidence="3" id="KW-0547">Nucleotide-binding</keyword>
<dbReference type="HOGENOM" id="CLU_000604_101_1_0"/>